<proteinExistence type="inferred from homology"/>
<dbReference type="InterPro" id="IPR041916">
    <property type="entry name" value="Anti_sigma_zinc_sf"/>
</dbReference>
<evidence type="ECO:0000259" key="8">
    <source>
        <dbReference type="Pfam" id="PF04542"/>
    </source>
</evidence>
<dbReference type="AlphaFoldDB" id="A0A841BRF9"/>
<protein>
    <submittedName>
        <fullName evidence="11">RNA polymerase sigma factor (Sigma-70 family)</fullName>
    </submittedName>
</protein>
<name>A0A841BRF9_9ACTN</name>
<dbReference type="Pfam" id="PF13490">
    <property type="entry name" value="zf-HC2"/>
    <property type="match status" value="1"/>
</dbReference>
<dbReference type="Proteomes" id="UP000587527">
    <property type="component" value="Unassembled WGS sequence"/>
</dbReference>
<evidence type="ECO:0000256" key="5">
    <source>
        <dbReference type="ARBA" id="ARBA00023163"/>
    </source>
</evidence>
<keyword evidence="7" id="KW-0812">Transmembrane</keyword>
<feature type="transmembrane region" description="Helical" evidence="7">
    <location>
        <begin position="227"/>
        <end position="249"/>
    </location>
</feature>
<keyword evidence="2" id="KW-0805">Transcription regulation</keyword>
<dbReference type="RefSeq" id="WP_184839832.1">
    <property type="nucleotide sequence ID" value="NZ_JACHMN010000002.1"/>
</dbReference>
<dbReference type="InterPro" id="IPR013324">
    <property type="entry name" value="RNA_pol_sigma_r3/r4-like"/>
</dbReference>
<dbReference type="Gene3D" id="1.10.10.1320">
    <property type="entry name" value="Anti-sigma factor, zinc-finger domain"/>
    <property type="match status" value="1"/>
</dbReference>
<evidence type="ECO:0000313" key="12">
    <source>
        <dbReference type="Proteomes" id="UP000587527"/>
    </source>
</evidence>
<dbReference type="InterPro" id="IPR014284">
    <property type="entry name" value="RNA_pol_sigma-70_dom"/>
</dbReference>
<evidence type="ECO:0000256" key="4">
    <source>
        <dbReference type="ARBA" id="ARBA00023125"/>
    </source>
</evidence>
<feature type="transmembrane region" description="Helical" evidence="7">
    <location>
        <begin position="255"/>
        <end position="277"/>
    </location>
</feature>
<dbReference type="SUPFAM" id="SSF88659">
    <property type="entry name" value="Sigma3 and sigma4 domains of RNA polymerase sigma factors"/>
    <property type="match status" value="1"/>
</dbReference>
<keyword evidence="5" id="KW-0804">Transcription</keyword>
<keyword evidence="4" id="KW-0238">DNA-binding</keyword>
<dbReference type="InterPro" id="IPR036388">
    <property type="entry name" value="WH-like_DNA-bd_sf"/>
</dbReference>
<evidence type="ECO:0000313" key="11">
    <source>
        <dbReference type="EMBL" id="MBB5871637.1"/>
    </source>
</evidence>
<dbReference type="Pfam" id="PF04542">
    <property type="entry name" value="Sigma70_r2"/>
    <property type="match status" value="1"/>
</dbReference>
<dbReference type="PANTHER" id="PTHR43133">
    <property type="entry name" value="RNA POLYMERASE ECF-TYPE SIGMA FACTO"/>
    <property type="match status" value="1"/>
</dbReference>
<dbReference type="NCBIfam" id="TIGR02937">
    <property type="entry name" value="sigma70-ECF"/>
    <property type="match status" value="1"/>
</dbReference>
<evidence type="ECO:0000256" key="6">
    <source>
        <dbReference type="SAM" id="MobiDB-lite"/>
    </source>
</evidence>
<dbReference type="Gene3D" id="1.10.10.10">
    <property type="entry name" value="Winged helix-like DNA-binding domain superfamily/Winged helix DNA-binding domain"/>
    <property type="match status" value="1"/>
</dbReference>
<feature type="region of interest" description="Disordered" evidence="6">
    <location>
        <begin position="402"/>
        <end position="422"/>
    </location>
</feature>
<dbReference type="InterPro" id="IPR013249">
    <property type="entry name" value="RNA_pol_sigma70_r4_t2"/>
</dbReference>
<dbReference type="SUPFAM" id="SSF88946">
    <property type="entry name" value="Sigma2 domain of RNA polymerase sigma factors"/>
    <property type="match status" value="1"/>
</dbReference>
<feature type="region of interest" description="Disordered" evidence="6">
    <location>
        <begin position="334"/>
        <end position="387"/>
    </location>
</feature>
<dbReference type="Pfam" id="PF08281">
    <property type="entry name" value="Sigma70_r4_2"/>
    <property type="match status" value="1"/>
</dbReference>
<feature type="compositionally biased region" description="Low complexity" evidence="6">
    <location>
        <begin position="362"/>
        <end position="376"/>
    </location>
</feature>
<feature type="domain" description="RNA polymerase sigma factor 70 region 4 type 2" evidence="9">
    <location>
        <begin position="116"/>
        <end position="165"/>
    </location>
</feature>
<sequence length="849" mass="88238">MLIARVREGDSEAFGELYTRHVTSARRLAHVLSGNTSDAEDLVAEAFTKVLAGLRGGGGPEQAFRAYLLTTVRHVRYDRARREKRVETTDDIESFEQAVEGEIDPTIDALERSYAARAFSKLPERWRAVLWHTEVEGESPAQVAPLLGLTANAVAALAYRARERLRQGYLAEHITLTGSPRCHWTGEHLPGYVRAGLAGRERSKVEDHLSECAECRRLHRELTEANVGLRGVLAPILLGAAAPGYLAGASAKVGIAAWFTGLTATVVGTAKTAWWWLSTLPTRLAQRYGGGNVAAAAGILLAAFLGISIFTGIAMMQPSGPRYSAQLPLPAPAQTPPVVPPPIEPQPSQPVMKPVLPPTRLTPTKSTRPTPAPTRTDPARPGPTKGPVPAAPVALRPDISAGDLVAGSPGTLPITVGGRGESTTESTTLEELVLKPAAPLKPTAALEPAAAAEPAAVSKQAAAPWTLRVSFPQGVVLAGKQAGDGWVCAAAPSGATCTRKRTTSGSTARLPIRVAAEVTGYQKIVANVDDVVREFRVPIAPAGMRVAYAGTGRLAVALAGNTLVSCADRPACLRTDNNLLPMSPLLPTVGEPDAPAGLAKVAAPAGPKAVSGAQLDLPKGAKVRWAGLTLVTGGRTAPDLVVLHGPSGEWQPQRLKVTKGSGPRASMNGFADVTALLRRGEGGNWWVAAAAKQLPKGAAAYAGWTLAVAYELPGAPVVEVAVHLGQVALQGKTPLSVRVPADHQTSVGYAIFDGDRNLLGDTLSLGSRVVGEPGNLANGTSTSANALLCAAITGTCPWRTPGLDIDSHAGVVDSTGVISLKAGDDPFVLGLLAVSTRIGTVEAPSGRIG</sequence>
<keyword evidence="7" id="KW-0472">Membrane</keyword>
<dbReference type="Gene3D" id="1.10.1740.10">
    <property type="match status" value="1"/>
</dbReference>
<feature type="domain" description="Putative zinc-finger" evidence="10">
    <location>
        <begin position="182"/>
        <end position="216"/>
    </location>
</feature>
<evidence type="ECO:0000256" key="2">
    <source>
        <dbReference type="ARBA" id="ARBA00023015"/>
    </source>
</evidence>
<dbReference type="EMBL" id="JACHMN010000002">
    <property type="protein sequence ID" value="MBB5871637.1"/>
    <property type="molecule type" value="Genomic_DNA"/>
</dbReference>
<dbReference type="GO" id="GO:0016987">
    <property type="term" value="F:sigma factor activity"/>
    <property type="evidence" value="ECO:0007669"/>
    <property type="project" value="UniProtKB-KW"/>
</dbReference>
<keyword evidence="3" id="KW-0731">Sigma factor</keyword>
<dbReference type="InterPro" id="IPR007627">
    <property type="entry name" value="RNA_pol_sigma70_r2"/>
</dbReference>
<dbReference type="InterPro" id="IPR039425">
    <property type="entry name" value="RNA_pol_sigma-70-like"/>
</dbReference>
<evidence type="ECO:0000256" key="3">
    <source>
        <dbReference type="ARBA" id="ARBA00023082"/>
    </source>
</evidence>
<reference evidence="11 12" key="1">
    <citation type="submission" date="2020-08" db="EMBL/GenBank/DDBJ databases">
        <title>Sequencing the genomes of 1000 actinobacteria strains.</title>
        <authorList>
            <person name="Klenk H.-P."/>
        </authorList>
    </citation>
    <scope>NUCLEOTIDE SEQUENCE [LARGE SCALE GENOMIC DNA]</scope>
    <source>
        <strain evidence="11 12">DSM 45362</strain>
    </source>
</reference>
<evidence type="ECO:0000256" key="1">
    <source>
        <dbReference type="ARBA" id="ARBA00010641"/>
    </source>
</evidence>
<comment type="caution">
    <text evidence="11">The sequence shown here is derived from an EMBL/GenBank/DDBJ whole genome shotgun (WGS) entry which is preliminary data.</text>
</comment>
<dbReference type="PANTHER" id="PTHR43133:SF8">
    <property type="entry name" value="RNA POLYMERASE SIGMA FACTOR HI_1459-RELATED"/>
    <property type="match status" value="1"/>
</dbReference>
<keyword evidence="12" id="KW-1185">Reference proteome</keyword>
<evidence type="ECO:0000259" key="9">
    <source>
        <dbReference type="Pfam" id="PF08281"/>
    </source>
</evidence>
<feature type="compositionally biased region" description="Pro residues" evidence="6">
    <location>
        <begin position="334"/>
        <end position="348"/>
    </location>
</feature>
<evidence type="ECO:0000259" key="10">
    <source>
        <dbReference type="Pfam" id="PF13490"/>
    </source>
</evidence>
<dbReference type="InterPro" id="IPR027383">
    <property type="entry name" value="Znf_put"/>
</dbReference>
<dbReference type="GO" id="GO:0003677">
    <property type="term" value="F:DNA binding"/>
    <property type="evidence" value="ECO:0007669"/>
    <property type="project" value="UniProtKB-KW"/>
</dbReference>
<organism evidence="11 12">
    <name type="scientific">Allocatelliglobosispora scoriae</name>
    <dbReference type="NCBI Taxonomy" id="643052"/>
    <lineage>
        <taxon>Bacteria</taxon>
        <taxon>Bacillati</taxon>
        <taxon>Actinomycetota</taxon>
        <taxon>Actinomycetes</taxon>
        <taxon>Micromonosporales</taxon>
        <taxon>Micromonosporaceae</taxon>
        <taxon>Allocatelliglobosispora</taxon>
    </lineage>
</organism>
<feature type="domain" description="RNA polymerase sigma-70 region 2" evidence="8">
    <location>
        <begin position="17"/>
        <end position="85"/>
    </location>
</feature>
<dbReference type="GO" id="GO:0006352">
    <property type="term" value="P:DNA-templated transcription initiation"/>
    <property type="evidence" value="ECO:0007669"/>
    <property type="project" value="InterPro"/>
</dbReference>
<comment type="similarity">
    <text evidence="1">Belongs to the sigma-70 factor family. ECF subfamily.</text>
</comment>
<evidence type="ECO:0000256" key="7">
    <source>
        <dbReference type="SAM" id="Phobius"/>
    </source>
</evidence>
<keyword evidence="7" id="KW-1133">Transmembrane helix</keyword>
<gene>
    <name evidence="11" type="ORF">F4553_005016</name>
</gene>
<accession>A0A841BRF9</accession>
<dbReference type="InterPro" id="IPR013325">
    <property type="entry name" value="RNA_pol_sigma_r2"/>
</dbReference>
<feature type="transmembrane region" description="Helical" evidence="7">
    <location>
        <begin position="289"/>
        <end position="316"/>
    </location>
</feature>